<reference evidence="3" key="3">
    <citation type="submission" date="2023-05" db="EMBL/GenBank/DDBJ databases">
        <authorList>
            <person name="Smith C.H."/>
        </authorList>
    </citation>
    <scope>NUCLEOTIDE SEQUENCE</scope>
    <source>
        <strain evidence="3">CHS0354</strain>
        <tissue evidence="3">Mantle</tissue>
    </source>
</reference>
<dbReference type="AlphaFoldDB" id="A0AAE0VYA3"/>
<keyword evidence="4" id="KW-1185">Reference proteome</keyword>
<evidence type="ECO:0000256" key="1">
    <source>
        <dbReference type="PROSITE-ProRule" id="PRU00339"/>
    </source>
</evidence>
<evidence type="ECO:0000313" key="4">
    <source>
        <dbReference type="Proteomes" id="UP001195483"/>
    </source>
</evidence>
<sequence length="816" mass="92954">MAGIDKRKTFQQARHGEPAHDEATKQPGKVEKEDTQDSLETSRTDEDVFNIELSEIVEDPNLVNVHQFYPQLEHQFMKSNRSFAEDQKKIIEHAIKEFVEENSTLISAPSQDEVDNGSRVVTSDRGSPMHDPESMKLVPRRSEEELLSQTTNRWGSKEGNNNADPENAQDGETGVFRTAVSEETLEEAKARQKAKASSLFQTETWGVEKPPQESVQEIINKSAQKHFEMAIKKKEDKDFQGVILWINRALNLHPNQVLYFVERAEAYIRLCDFQSAILNYKKACLLEPDNNVYFTRLSFLYYLQGQTLFDLRLYSEALESFSRAAEMKPDNVGYHIRSITCLAALQRHGECLALVNKRLETENDNPDLYIMRARLHEMFRNTTLCYYDVKDALALSEEHTEGKLIMLKLEERAQENKRQAVQLNLMGKHREALQKISIAIETNPSVADFHVLRGTLHRKLGDFNAAIDDFLLALDKCDHNEESPVYIDSQRQLLLTYNDFAVECFTKGFFEEAVILLNKAIKGEKQEKGLYINRGDCFFRQGDLNFALQDYHQALDLDEKDQSIKSRISLIHNELGVTANQEKNYVEAENKFTLAIEFNPKIGQYYISRARARYLLENAQGARQDLLIGMLLDPTNEDILSIMSRLFPGKSVSDVVNSRMADNARVAIQLIYAPPKDPSEVGSDSEGPEDEVSQRAIEDVNSEVSDTKSEEVEVPVWRPGGYIPTFRACVEEHEFDFKLVLGKRQVSDKVKDILHGRSNLKYNGPRVQPLPPPSSKPTYGGLSFKRSKYAKAEMKKKGGTNWRNFKTSLGIGLANS</sequence>
<dbReference type="Proteomes" id="UP001195483">
    <property type="component" value="Unassembled WGS sequence"/>
</dbReference>
<protein>
    <submittedName>
        <fullName evidence="3">Uncharacterized protein</fullName>
    </submittedName>
</protein>
<dbReference type="PANTHER" id="PTHR45153:SF1">
    <property type="entry name" value="TETRATRICOPEPTIDE REPEAT PROTEIN 16"/>
    <property type="match status" value="1"/>
</dbReference>
<feature type="region of interest" description="Disordered" evidence="2">
    <location>
        <begin position="106"/>
        <end position="173"/>
    </location>
</feature>
<dbReference type="SMART" id="SM00028">
    <property type="entry name" value="TPR"/>
    <property type="match status" value="9"/>
</dbReference>
<feature type="compositionally biased region" description="Polar residues" evidence="2">
    <location>
        <begin position="147"/>
        <end position="164"/>
    </location>
</feature>
<reference evidence="3" key="2">
    <citation type="journal article" date="2021" name="Genome Biol. Evol.">
        <title>Developing a high-quality reference genome for a parasitic bivalve with doubly uniparental inheritance (Bivalvia: Unionida).</title>
        <authorList>
            <person name="Smith C.H."/>
        </authorList>
    </citation>
    <scope>NUCLEOTIDE SEQUENCE</scope>
    <source>
        <strain evidence="3">CHS0354</strain>
        <tissue evidence="3">Mantle</tissue>
    </source>
</reference>
<accession>A0AAE0VYA3</accession>
<feature type="repeat" description="TPR" evidence="1">
    <location>
        <begin position="298"/>
        <end position="331"/>
    </location>
</feature>
<feature type="region of interest" description="Disordered" evidence="2">
    <location>
        <begin position="675"/>
        <end position="694"/>
    </location>
</feature>
<comment type="caution">
    <text evidence="3">The sequence shown here is derived from an EMBL/GenBank/DDBJ whole genome shotgun (WGS) entry which is preliminary data.</text>
</comment>
<keyword evidence="1" id="KW-0802">TPR repeat</keyword>
<reference evidence="3" key="1">
    <citation type="journal article" date="2021" name="Genome Biol. Evol.">
        <title>A High-Quality Reference Genome for a Parasitic Bivalve with Doubly Uniparental Inheritance (Bivalvia: Unionida).</title>
        <authorList>
            <person name="Smith C.H."/>
        </authorList>
    </citation>
    <scope>NUCLEOTIDE SEQUENCE</scope>
    <source>
        <strain evidence="3">CHS0354</strain>
    </source>
</reference>
<feature type="repeat" description="TPR" evidence="1">
    <location>
        <begin position="257"/>
        <end position="290"/>
    </location>
</feature>
<dbReference type="Pfam" id="PF00515">
    <property type="entry name" value="TPR_1"/>
    <property type="match status" value="1"/>
</dbReference>
<feature type="repeat" description="TPR" evidence="1">
    <location>
        <begin position="528"/>
        <end position="561"/>
    </location>
</feature>
<evidence type="ECO:0000256" key="2">
    <source>
        <dbReference type="SAM" id="MobiDB-lite"/>
    </source>
</evidence>
<dbReference type="InterPro" id="IPR011990">
    <property type="entry name" value="TPR-like_helical_dom_sf"/>
</dbReference>
<gene>
    <name evidence="3" type="ORF">CHS0354_013583</name>
</gene>
<proteinExistence type="predicted"/>
<feature type="region of interest" description="Disordered" evidence="2">
    <location>
        <begin position="1"/>
        <end position="46"/>
    </location>
</feature>
<dbReference type="SUPFAM" id="SSF48452">
    <property type="entry name" value="TPR-like"/>
    <property type="match status" value="2"/>
</dbReference>
<dbReference type="EMBL" id="JAEAOA010000822">
    <property type="protein sequence ID" value="KAK3593687.1"/>
    <property type="molecule type" value="Genomic_DNA"/>
</dbReference>
<organism evidence="3 4">
    <name type="scientific">Potamilus streckersoni</name>
    <dbReference type="NCBI Taxonomy" id="2493646"/>
    <lineage>
        <taxon>Eukaryota</taxon>
        <taxon>Metazoa</taxon>
        <taxon>Spiralia</taxon>
        <taxon>Lophotrochozoa</taxon>
        <taxon>Mollusca</taxon>
        <taxon>Bivalvia</taxon>
        <taxon>Autobranchia</taxon>
        <taxon>Heteroconchia</taxon>
        <taxon>Palaeoheterodonta</taxon>
        <taxon>Unionida</taxon>
        <taxon>Unionoidea</taxon>
        <taxon>Unionidae</taxon>
        <taxon>Ambleminae</taxon>
        <taxon>Lampsilini</taxon>
        <taxon>Potamilus</taxon>
    </lineage>
</organism>
<feature type="region of interest" description="Disordered" evidence="2">
    <location>
        <begin position="760"/>
        <end position="782"/>
    </location>
</feature>
<dbReference type="Pfam" id="PF13181">
    <property type="entry name" value="TPR_8"/>
    <property type="match status" value="1"/>
</dbReference>
<evidence type="ECO:0000313" key="3">
    <source>
        <dbReference type="EMBL" id="KAK3593687.1"/>
    </source>
</evidence>
<dbReference type="Pfam" id="PF13432">
    <property type="entry name" value="TPR_16"/>
    <property type="match status" value="1"/>
</dbReference>
<dbReference type="Gene3D" id="1.25.40.10">
    <property type="entry name" value="Tetratricopeptide repeat domain"/>
    <property type="match status" value="5"/>
</dbReference>
<feature type="compositionally biased region" description="Basic and acidic residues" evidence="2">
    <location>
        <begin position="127"/>
        <end position="144"/>
    </location>
</feature>
<dbReference type="InterPro" id="IPR019734">
    <property type="entry name" value="TPR_rpt"/>
</dbReference>
<name>A0AAE0VYA3_9BIVA</name>
<dbReference type="PROSITE" id="PS50005">
    <property type="entry name" value="TPR"/>
    <property type="match status" value="3"/>
</dbReference>
<dbReference type="PANTHER" id="PTHR45153">
    <property type="entry name" value="TETRATRICOPEPTIDE REPEAT PROTEIN 16"/>
    <property type="match status" value="1"/>
</dbReference>